<dbReference type="Proteomes" id="UP001289374">
    <property type="component" value="Unassembled WGS sequence"/>
</dbReference>
<dbReference type="AlphaFoldDB" id="A0AAE1T9L8"/>
<dbReference type="InterPro" id="IPR040256">
    <property type="entry name" value="At4g02000-like"/>
</dbReference>
<evidence type="ECO:0000313" key="3">
    <source>
        <dbReference type="Proteomes" id="UP001289374"/>
    </source>
</evidence>
<feature type="domain" description="DUF4283" evidence="1">
    <location>
        <begin position="205"/>
        <end position="248"/>
    </location>
</feature>
<proteinExistence type="predicted"/>
<dbReference type="EMBL" id="JACGWL010000393">
    <property type="protein sequence ID" value="KAK4383989.1"/>
    <property type="molecule type" value="Genomic_DNA"/>
</dbReference>
<protein>
    <recommendedName>
        <fullName evidence="1">DUF4283 domain-containing protein</fullName>
    </recommendedName>
</protein>
<sequence length="306" mass="33692">MAALEDLKSRWIAKFGDDFNSSVNGGLKPVALRQATPFPRPPMRLPRRAQRIITLETLAPPSRVFDDCARAAPLVGAAANPTASETRLNVGIEKWESFKTVSVTPVGAVVPMVSVLTAAEPRTGHVDETVAVEQPESIIAMAADREGVLLSSGSPAILELPRRSIAETVPAAGVHSLMRRPGFLSENVVLCESEYSKMGNCVKTITATSNGFYFFQFETEIAMEEVIEGGPWLFQGQLIVLQRWESGMVLRKHKHTQVPMWIRLRHLPVEFWTNEGLSTVASGVGWPLYQDTTLGHARDWISLVYV</sequence>
<accession>A0AAE1T9L8</accession>
<name>A0AAE1T9L8_9LAMI</name>
<dbReference type="InterPro" id="IPR025558">
    <property type="entry name" value="DUF4283"/>
</dbReference>
<evidence type="ECO:0000259" key="1">
    <source>
        <dbReference type="Pfam" id="PF14111"/>
    </source>
</evidence>
<dbReference type="Pfam" id="PF14111">
    <property type="entry name" value="DUF4283"/>
    <property type="match status" value="1"/>
</dbReference>
<dbReference type="PANTHER" id="PTHR31286:SF99">
    <property type="entry name" value="DUF4283 DOMAIN-CONTAINING PROTEIN"/>
    <property type="match status" value="1"/>
</dbReference>
<keyword evidence="3" id="KW-1185">Reference proteome</keyword>
<gene>
    <name evidence="2" type="ORF">Sango_3101100</name>
</gene>
<evidence type="ECO:0000313" key="2">
    <source>
        <dbReference type="EMBL" id="KAK4383989.1"/>
    </source>
</evidence>
<dbReference type="PANTHER" id="PTHR31286">
    <property type="entry name" value="GLYCINE-RICH CELL WALL STRUCTURAL PROTEIN 1.8-LIKE"/>
    <property type="match status" value="1"/>
</dbReference>
<reference evidence="2" key="1">
    <citation type="submission" date="2020-06" db="EMBL/GenBank/DDBJ databases">
        <authorList>
            <person name="Li T."/>
            <person name="Hu X."/>
            <person name="Zhang T."/>
            <person name="Song X."/>
            <person name="Zhang H."/>
            <person name="Dai N."/>
            <person name="Sheng W."/>
            <person name="Hou X."/>
            <person name="Wei L."/>
        </authorList>
    </citation>
    <scope>NUCLEOTIDE SEQUENCE</scope>
    <source>
        <strain evidence="2">K16</strain>
        <tissue evidence="2">Leaf</tissue>
    </source>
</reference>
<reference evidence="2" key="2">
    <citation type="journal article" date="2024" name="Plant">
        <title>Genomic evolution and insights into agronomic trait innovations of Sesamum species.</title>
        <authorList>
            <person name="Miao H."/>
            <person name="Wang L."/>
            <person name="Qu L."/>
            <person name="Liu H."/>
            <person name="Sun Y."/>
            <person name="Le M."/>
            <person name="Wang Q."/>
            <person name="Wei S."/>
            <person name="Zheng Y."/>
            <person name="Lin W."/>
            <person name="Duan Y."/>
            <person name="Cao H."/>
            <person name="Xiong S."/>
            <person name="Wang X."/>
            <person name="Wei L."/>
            <person name="Li C."/>
            <person name="Ma Q."/>
            <person name="Ju M."/>
            <person name="Zhao R."/>
            <person name="Li G."/>
            <person name="Mu C."/>
            <person name="Tian Q."/>
            <person name="Mei H."/>
            <person name="Zhang T."/>
            <person name="Gao T."/>
            <person name="Zhang H."/>
        </authorList>
    </citation>
    <scope>NUCLEOTIDE SEQUENCE</scope>
    <source>
        <strain evidence="2">K16</strain>
    </source>
</reference>
<organism evidence="2 3">
    <name type="scientific">Sesamum angolense</name>
    <dbReference type="NCBI Taxonomy" id="2727404"/>
    <lineage>
        <taxon>Eukaryota</taxon>
        <taxon>Viridiplantae</taxon>
        <taxon>Streptophyta</taxon>
        <taxon>Embryophyta</taxon>
        <taxon>Tracheophyta</taxon>
        <taxon>Spermatophyta</taxon>
        <taxon>Magnoliopsida</taxon>
        <taxon>eudicotyledons</taxon>
        <taxon>Gunneridae</taxon>
        <taxon>Pentapetalae</taxon>
        <taxon>asterids</taxon>
        <taxon>lamiids</taxon>
        <taxon>Lamiales</taxon>
        <taxon>Pedaliaceae</taxon>
        <taxon>Sesamum</taxon>
    </lineage>
</organism>
<comment type="caution">
    <text evidence="2">The sequence shown here is derived from an EMBL/GenBank/DDBJ whole genome shotgun (WGS) entry which is preliminary data.</text>
</comment>